<dbReference type="EMBL" id="ASHM01158341">
    <property type="protein sequence ID" value="PNX63747.1"/>
    <property type="molecule type" value="Genomic_DNA"/>
</dbReference>
<name>A0A2K3KBS3_TRIPR</name>
<sequence>MKLLNEYDHASKNNMITVERSSTMALIGWSPPQTNYIKLNTYGAFKDQHTAGCGGVIRGCDGEWLGGYAKGLGLCSAFVAKLWDVLE</sequence>
<dbReference type="PANTHER" id="PTHR47723:SF13">
    <property type="entry name" value="PUTATIVE-RELATED"/>
    <property type="match status" value="1"/>
</dbReference>
<evidence type="ECO:0000313" key="2">
    <source>
        <dbReference type="Proteomes" id="UP000236291"/>
    </source>
</evidence>
<gene>
    <name evidence="1" type="ORF">L195_g061782</name>
</gene>
<dbReference type="InterPro" id="IPR044730">
    <property type="entry name" value="RNase_H-like_dom_plant"/>
</dbReference>
<feature type="non-terminal residue" evidence="1">
    <location>
        <position position="87"/>
    </location>
</feature>
<dbReference type="AlphaFoldDB" id="A0A2K3KBS3"/>
<dbReference type="CDD" id="cd06222">
    <property type="entry name" value="RNase_H_like"/>
    <property type="match status" value="1"/>
</dbReference>
<dbReference type="PANTHER" id="PTHR47723">
    <property type="entry name" value="OS05G0353850 PROTEIN"/>
    <property type="match status" value="1"/>
</dbReference>
<dbReference type="Proteomes" id="UP000236291">
    <property type="component" value="Unassembled WGS sequence"/>
</dbReference>
<proteinExistence type="predicted"/>
<organism evidence="1 2">
    <name type="scientific">Trifolium pratense</name>
    <name type="common">Red clover</name>
    <dbReference type="NCBI Taxonomy" id="57577"/>
    <lineage>
        <taxon>Eukaryota</taxon>
        <taxon>Viridiplantae</taxon>
        <taxon>Streptophyta</taxon>
        <taxon>Embryophyta</taxon>
        <taxon>Tracheophyta</taxon>
        <taxon>Spermatophyta</taxon>
        <taxon>Magnoliopsida</taxon>
        <taxon>eudicotyledons</taxon>
        <taxon>Gunneridae</taxon>
        <taxon>Pentapetalae</taxon>
        <taxon>rosids</taxon>
        <taxon>fabids</taxon>
        <taxon>Fabales</taxon>
        <taxon>Fabaceae</taxon>
        <taxon>Papilionoideae</taxon>
        <taxon>50 kb inversion clade</taxon>
        <taxon>NPAAA clade</taxon>
        <taxon>Hologalegina</taxon>
        <taxon>IRL clade</taxon>
        <taxon>Trifolieae</taxon>
        <taxon>Trifolium</taxon>
    </lineage>
</organism>
<evidence type="ECO:0000313" key="1">
    <source>
        <dbReference type="EMBL" id="PNX63747.1"/>
    </source>
</evidence>
<accession>A0A2K3KBS3</accession>
<dbReference type="InterPro" id="IPR053151">
    <property type="entry name" value="RNase_H-like"/>
</dbReference>
<comment type="caution">
    <text evidence="1">The sequence shown here is derived from an EMBL/GenBank/DDBJ whole genome shotgun (WGS) entry which is preliminary data.</text>
</comment>
<protein>
    <submittedName>
        <fullName evidence="1">Ribonuclease H</fullName>
    </submittedName>
</protein>
<reference evidence="1 2" key="1">
    <citation type="journal article" date="2014" name="Am. J. Bot.">
        <title>Genome assembly and annotation for red clover (Trifolium pratense; Fabaceae).</title>
        <authorList>
            <person name="Istvanek J."/>
            <person name="Jaros M."/>
            <person name="Krenek A."/>
            <person name="Repkova J."/>
        </authorList>
    </citation>
    <scope>NUCLEOTIDE SEQUENCE [LARGE SCALE GENOMIC DNA]</scope>
    <source>
        <strain evidence="2">cv. Tatra</strain>
        <tissue evidence="1">Young leaves</tissue>
    </source>
</reference>
<reference evidence="1 2" key="2">
    <citation type="journal article" date="2017" name="Front. Plant Sci.">
        <title>Gene Classification and Mining of Molecular Markers Useful in Red Clover (Trifolium pratense) Breeding.</title>
        <authorList>
            <person name="Istvanek J."/>
            <person name="Dluhosova J."/>
            <person name="Dluhos P."/>
            <person name="Patkova L."/>
            <person name="Nedelnik J."/>
            <person name="Repkova J."/>
        </authorList>
    </citation>
    <scope>NUCLEOTIDE SEQUENCE [LARGE SCALE GENOMIC DNA]</scope>
    <source>
        <strain evidence="2">cv. Tatra</strain>
        <tissue evidence="1">Young leaves</tissue>
    </source>
</reference>